<evidence type="ECO:0000256" key="3">
    <source>
        <dbReference type="ARBA" id="ARBA00022781"/>
    </source>
</evidence>
<dbReference type="Pfam" id="PF00213">
    <property type="entry name" value="OSCP"/>
    <property type="match status" value="1"/>
</dbReference>
<evidence type="ECO:0000313" key="7">
    <source>
        <dbReference type="EMBL" id="SUZ65216.1"/>
    </source>
</evidence>
<dbReference type="InterPro" id="IPR026015">
    <property type="entry name" value="ATP_synth_OSCP/delta_N_sf"/>
</dbReference>
<dbReference type="AlphaFoldDB" id="A0A381PDY7"/>
<dbReference type="InterPro" id="IPR000711">
    <property type="entry name" value="ATPase_OSCP/dsu"/>
</dbReference>
<reference evidence="7" key="1">
    <citation type="submission" date="2018-05" db="EMBL/GenBank/DDBJ databases">
        <authorList>
            <person name="Lanie J.A."/>
            <person name="Ng W.-L."/>
            <person name="Kazmierczak K.M."/>
            <person name="Andrzejewski T.M."/>
            <person name="Davidsen T.M."/>
            <person name="Wayne K.J."/>
            <person name="Tettelin H."/>
            <person name="Glass J.I."/>
            <person name="Rusch D."/>
            <person name="Podicherti R."/>
            <person name="Tsui H.-C.T."/>
            <person name="Winkler M.E."/>
        </authorList>
    </citation>
    <scope>NUCLEOTIDE SEQUENCE</scope>
</reference>
<dbReference type="EMBL" id="UINC01000953">
    <property type="protein sequence ID" value="SUZ65216.1"/>
    <property type="molecule type" value="Genomic_DNA"/>
</dbReference>
<gene>
    <name evidence="7" type="ORF">METZ01_LOCUS18070</name>
</gene>
<keyword evidence="3" id="KW-0375">Hydrogen ion transport</keyword>
<dbReference type="HAMAP" id="MF_01416">
    <property type="entry name" value="ATP_synth_delta_bact"/>
    <property type="match status" value="1"/>
</dbReference>
<proteinExistence type="inferred from homology"/>
<evidence type="ECO:0000256" key="1">
    <source>
        <dbReference type="ARBA" id="ARBA00004370"/>
    </source>
</evidence>
<keyword evidence="5" id="KW-0472">Membrane</keyword>
<evidence type="ECO:0000256" key="4">
    <source>
        <dbReference type="ARBA" id="ARBA00023065"/>
    </source>
</evidence>
<dbReference type="GO" id="GO:0046933">
    <property type="term" value="F:proton-transporting ATP synthase activity, rotational mechanism"/>
    <property type="evidence" value="ECO:0007669"/>
    <property type="project" value="InterPro"/>
</dbReference>
<keyword evidence="2" id="KW-0813">Transport</keyword>
<dbReference type="NCBIfam" id="TIGR01145">
    <property type="entry name" value="ATP_synt_delta"/>
    <property type="match status" value="1"/>
</dbReference>
<name>A0A381PDY7_9ZZZZ</name>
<dbReference type="GO" id="GO:0016020">
    <property type="term" value="C:membrane"/>
    <property type="evidence" value="ECO:0007669"/>
    <property type="project" value="UniProtKB-SubCell"/>
</dbReference>
<organism evidence="7">
    <name type="scientific">marine metagenome</name>
    <dbReference type="NCBI Taxonomy" id="408172"/>
    <lineage>
        <taxon>unclassified sequences</taxon>
        <taxon>metagenomes</taxon>
        <taxon>ecological metagenomes</taxon>
    </lineage>
</organism>
<dbReference type="Gene3D" id="1.10.520.20">
    <property type="entry name" value="N-terminal domain of the delta subunit of the F1F0-ATP synthase"/>
    <property type="match status" value="1"/>
</dbReference>
<evidence type="ECO:0000256" key="2">
    <source>
        <dbReference type="ARBA" id="ARBA00022448"/>
    </source>
</evidence>
<comment type="subcellular location">
    <subcellularLocation>
        <location evidence="1">Membrane</location>
    </subcellularLocation>
</comment>
<dbReference type="PANTHER" id="PTHR11910">
    <property type="entry name" value="ATP SYNTHASE DELTA CHAIN"/>
    <property type="match status" value="1"/>
</dbReference>
<evidence type="ECO:0000256" key="6">
    <source>
        <dbReference type="ARBA" id="ARBA00023310"/>
    </source>
</evidence>
<accession>A0A381PDY7</accession>
<keyword evidence="6" id="KW-0066">ATP synthesis</keyword>
<sequence>MLNDFVVLIKKDSTISAFLQSKSIDKSQKVGIFKNALNDVVNNDLLDIIIVMVENDDINLLSDINKNFLSLAKAKLNVAYVEVIASFDMADDSKNNLLQELKTATKKEIDLNFSVDKSLIGGLKIKVDDMLFDSSLKTKLENAKLKLIGV</sequence>
<keyword evidence="4" id="KW-0406">Ion transport</keyword>
<evidence type="ECO:0000256" key="5">
    <source>
        <dbReference type="ARBA" id="ARBA00023136"/>
    </source>
</evidence>
<protein>
    <submittedName>
        <fullName evidence="7">Uncharacterized protein</fullName>
    </submittedName>
</protein>
<dbReference type="PRINTS" id="PR00125">
    <property type="entry name" value="ATPASEDELTA"/>
</dbReference>
<dbReference type="SUPFAM" id="SSF47928">
    <property type="entry name" value="N-terminal domain of the delta subunit of the F1F0-ATP synthase"/>
    <property type="match status" value="1"/>
</dbReference>